<protein>
    <submittedName>
        <fullName evidence="2">DUF1240 domain-containing protein</fullName>
    </submittedName>
</protein>
<evidence type="ECO:0000313" key="2">
    <source>
        <dbReference type="EMBL" id="QIF95832.1"/>
    </source>
</evidence>
<name>A0A6G6SMS6_PROVU</name>
<keyword evidence="1" id="KW-0472">Membrane</keyword>
<feature type="transmembrane region" description="Helical" evidence="1">
    <location>
        <begin position="9"/>
        <end position="29"/>
    </location>
</feature>
<feature type="transmembrane region" description="Helical" evidence="1">
    <location>
        <begin position="49"/>
        <end position="69"/>
    </location>
</feature>
<dbReference type="InterPro" id="IPR010665">
    <property type="entry name" value="DUF1240"/>
</dbReference>
<keyword evidence="1" id="KW-1133">Transmembrane helix</keyword>
<organism evidence="2 3">
    <name type="scientific">Proteus vulgaris</name>
    <dbReference type="NCBI Taxonomy" id="585"/>
    <lineage>
        <taxon>Bacteria</taxon>
        <taxon>Pseudomonadati</taxon>
        <taxon>Pseudomonadota</taxon>
        <taxon>Gammaproteobacteria</taxon>
        <taxon>Enterobacterales</taxon>
        <taxon>Morganellaceae</taxon>
        <taxon>Proteus</taxon>
    </lineage>
</organism>
<dbReference type="Pfam" id="PF06836">
    <property type="entry name" value="DUF1240"/>
    <property type="match status" value="1"/>
</dbReference>
<accession>A0A6G6SMS6</accession>
<evidence type="ECO:0000256" key="1">
    <source>
        <dbReference type="SAM" id="Phobius"/>
    </source>
</evidence>
<proteinExistence type="predicted"/>
<dbReference type="EMBL" id="CP047344">
    <property type="protein sequence ID" value="QIF95832.1"/>
    <property type="molecule type" value="Genomic_DNA"/>
</dbReference>
<reference evidence="2 3" key="1">
    <citation type="submission" date="2020-01" db="EMBL/GenBank/DDBJ databases">
        <title>The genomic epidemiology of tigecycline resistance gene tet(X) variants in a swine farm in China.</title>
        <authorList>
            <person name="Peng K."/>
            <person name="Li R."/>
        </authorList>
    </citation>
    <scope>NUCLEOTIDE SEQUENCE [LARGE SCALE GENOMIC DNA]</scope>
    <source>
        <strain evidence="2 3">ZN3</strain>
    </source>
</reference>
<keyword evidence="3" id="KW-1185">Reference proteome</keyword>
<keyword evidence="1" id="KW-0812">Transmembrane</keyword>
<dbReference type="AlphaFoldDB" id="A0A6G6SMS6"/>
<dbReference type="RefSeq" id="WP_072068850.1">
    <property type="nucleotide sequence ID" value="NZ_CP047344.1"/>
</dbReference>
<gene>
    <name evidence="2" type="ORF">GTH24_18880</name>
</gene>
<feature type="transmembrane region" description="Helical" evidence="1">
    <location>
        <begin position="81"/>
        <end position="103"/>
    </location>
</feature>
<dbReference type="Proteomes" id="UP000503287">
    <property type="component" value="Chromosome"/>
</dbReference>
<evidence type="ECO:0000313" key="3">
    <source>
        <dbReference type="Proteomes" id="UP000503287"/>
    </source>
</evidence>
<sequence length="134" mass="15874">MSDNNIIKIIYVVSVFLFVVFSMELFISIESYIHYFSLAEKISTSFRTSVFLFTVPAVFYLLYLLVFPPSKKRTIKGSKKIMFSFLLFFIFGVFFSFFFSYYVERDLLSKGYFICEKNTFAESNLYVKSLNRCH</sequence>